<dbReference type="SUPFAM" id="SSF50494">
    <property type="entry name" value="Trypsin-like serine proteases"/>
    <property type="match status" value="1"/>
</dbReference>
<dbReference type="Gene3D" id="3.40.50.300">
    <property type="entry name" value="P-loop containing nucleotide triphosphate hydrolases"/>
    <property type="match status" value="1"/>
</dbReference>
<accession>A0A927UFM3</accession>
<gene>
    <name evidence="1" type="ORF">E7272_14085</name>
</gene>
<name>A0A927UFM3_9FIRM</name>
<organism evidence="1 2">
    <name type="scientific">Pseudobutyrivibrio ruminis</name>
    <dbReference type="NCBI Taxonomy" id="46206"/>
    <lineage>
        <taxon>Bacteria</taxon>
        <taxon>Bacillati</taxon>
        <taxon>Bacillota</taxon>
        <taxon>Clostridia</taxon>
        <taxon>Lachnospirales</taxon>
        <taxon>Lachnospiraceae</taxon>
        <taxon>Pseudobutyrivibrio</taxon>
    </lineage>
</organism>
<dbReference type="InterPro" id="IPR009003">
    <property type="entry name" value="Peptidase_S1_PA"/>
</dbReference>
<evidence type="ECO:0000313" key="2">
    <source>
        <dbReference type="Proteomes" id="UP000766246"/>
    </source>
</evidence>
<protein>
    <submittedName>
        <fullName evidence="1">Trypsin-like peptidase domain-containing protein</fullName>
    </submittedName>
</protein>
<dbReference type="EMBL" id="SVER01000065">
    <property type="protein sequence ID" value="MBE5920952.1"/>
    <property type="molecule type" value="Genomic_DNA"/>
</dbReference>
<proteinExistence type="predicted"/>
<sequence length="1397" mass="162483">MRELVIGQILRDGKVMGTGFLVESDIVMTVKHNVVTADELITDEFEEKEIVFRIEDSDEVIGKTINLLEAIEKGIDCVFIRLREVLSENEMYGLVDVKNEIVGGGCQIIGFPKISSQKTTLFATITNVQEQKLIFNIKKENQLQNYEGVSGAPVIILGNIVGVITRQENSERLEALPINYINKVLKCEEILIKKKEIPINISEETFNLRSLKEKVAQVISMVGPRYNKELNVKTGTYSNLSFMLKKDGIVERLQDISSQMKDCAKKLLKFDSYNQDEGDLVLTESRKGIMDIADQLQTYSVVLDSGSYDESKLTKVLENIKECEQNLIKIFEIEKKRFEEKNGDGTYNNKRWRGFMASYMCTFPAQYLDELREVISIISSIERLLDISLMNNARNQAILITGKGGIGKTHLLCDIVHDFIEKDIPAVLLLGDMFKGNNTVDNVIINWFQKEETIENFFAWLNEYGNQNNVYIPVCIDAINEVADASYWNSNLPLIIAKAEAYSNIKIIVSCRSIYLEEYLDEEKIGGMLQVPHNGFEEMEVEALGSFCEYYGVNITYDTTCVPEFMNPLFLKMLCEIAIEKEDKTVVVEDIQTLMEEFFDVKNKIISKYYLEYFSVKDKVVSLALNAITQYMADNDRYSMSWYELRIIIAKVLDGFGIKEKTAGFIKLLISENLLREADEKGTEITFAYQKFYEYLYAQKYADIGIEIIVKAVEDKKITLGTLEMIQIMFLRNTKEEFISRIGDKIHSEAVETFMSGLYWRNTKEINEKTITEVEKLLSSSNESDVRRVILGLMAVSTKNDCAINAYYIHEKLRNMNSYRRDYVLSFFLLKQYDQVKIISDICERAIALKRTTFAADSILLWKIILCWGTGSNDIKLRDKASKGLTNLFRLYPLDMLTIIYMFEDIDDDYIHERLWQAVYSSLVLLAEQTYVVPILEYIKSSIILGGIWPQNVLLRDCLRNIFEYAYYKGWCTEKEVILVRPPYKSKLHKINKEFGLQFKNEFSNLYWNCQESDFARYTIPSEVNDYGVTKEDVGLMIFEDIVKGGYKLCEEYDRYIDYTYGSLRSRDEQVERIGKKYQKIYLHRELGNIYDNYKYSPRFRHDDVEIVCPEQGISFRDIDLTVIPQSNNFAGAKFVYPFYRYCKWDDITWFKNNDVERYISNLIGYIYEGEEYYMLQGYLSSKEVGKKEFREVWMQVRTYLYFKDEKEDLLKWFDKKDFEGRWMPEGFGQLYECCIGEYPWCPTIINYLGQEEEQDFRQETPAPCYLITTANDYTVEKDSPFCVNEENSYMFPSKYLMEKMNLTWNGSFGYAAKGSVVIVNGQNNTLYIKKSFLLEFMKQGKLDIVWTVLGEKQKITGGLGRDFPGRAEFSYTYYLNQKDEVSQNHKVYNIIKAGRF</sequence>
<dbReference type="SUPFAM" id="SSF52540">
    <property type="entry name" value="P-loop containing nucleoside triphosphate hydrolases"/>
    <property type="match status" value="1"/>
</dbReference>
<dbReference type="Gene3D" id="2.40.10.10">
    <property type="entry name" value="Trypsin-like serine proteases"/>
    <property type="match status" value="2"/>
</dbReference>
<reference evidence="1" key="1">
    <citation type="submission" date="2019-04" db="EMBL/GenBank/DDBJ databases">
        <title>Evolution of Biomass-Degrading Anaerobic Consortia Revealed by Metagenomics.</title>
        <authorList>
            <person name="Peng X."/>
        </authorList>
    </citation>
    <scope>NUCLEOTIDE SEQUENCE</scope>
    <source>
        <strain evidence="1">SIG311</strain>
    </source>
</reference>
<evidence type="ECO:0000313" key="1">
    <source>
        <dbReference type="EMBL" id="MBE5920952.1"/>
    </source>
</evidence>
<dbReference type="InterPro" id="IPR043504">
    <property type="entry name" value="Peptidase_S1_PA_chymotrypsin"/>
</dbReference>
<dbReference type="Proteomes" id="UP000766246">
    <property type="component" value="Unassembled WGS sequence"/>
</dbReference>
<comment type="caution">
    <text evidence="1">The sequence shown here is derived from an EMBL/GenBank/DDBJ whole genome shotgun (WGS) entry which is preliminary data.</text>
</comment>
<dbReference type="InterPro" id="IPR027417">
    <property type="entry name" value="P-loop_NTPase"/>
</dbReference>